<keyword evidence="6" id="KW-0460">Magnesium</keyword>
<dbReference type="SUPFAM" id="SSF53098">
    <property type="entry name" value="Ribonuclease H-like"/>
    <property type="match status" value="1"/>
</dbReference>
<evidence type="ECO:0000256" key="7">
    <source>
        <dbReference type="ARBA" id="ARBA00023242"/>
    </source>
</evidence>
<keyword evidence="2" id="KW-0540">Nuclease</keyword>
<feature type="domain" description="3'-5' exonuclease" evidence="10">
    <location>
        <begin position="101"/>
        <end position="283"/>
    </location>
</feature>
<proteinExistence type="predicted"/>
<dbReference type="CDD" id="cd06141">
    <property type="entry name" value="WRN_exo"/>
    <property type="match status" value="1"/>
</dbReference>
<dbReference type="AlphaFoldDB" id="A0A9P5MX37"/>
<evidence type="ECO:0000259" key="10">
    <source>
        <dbReference type="SMART" id="SM00474"/>
    </source>
</evidence>
<comment type="subcellular location">
    <subcellularLocation>
        <location evidence="1">Nucleus</location>
    </subcellularLocation>
</comment>
<evidence type="ECO:0000256" key="3">
    <source>
        <dbReference type="ARBA" id="ARBA00022723"/>
    </source>
</evidence>
<keyword evidence="5" id="KW-0269">Exonuclease</keyword>
<dbReference type="GO" id="GO:0003676">
    <property type="term" value="F:nucleic acid binding"/>
    <property type="evidence" value="ECO:0007669"/>
    <property type="project" value="InterPro"/>
</dbReference>
<evidence type="ECO:0000256" key="4">
    <source>
        <dbReference type="ARBA" id="ARBA00022801"/>
    </source>
</evidence>
<name>A0A9P5MX37_9AGAM</name>
<comment type="caution">
    <text evidence="11">The sequence shown here is derived from an EMBL/GenBank/DDBJ whole genome shotgun (WGS) entry which is preliminary data.</text>
</comment>
<reference evidence="11" key="2">
    <citation type="journal article" date="2020" name="Nat. Commun.">
        <title>Large-scale genome sequencing of mycorrhizal fungi provides insights into the early evolution of symbiotic traits.</title>
        <authorList>
            <person name="Miyauchi S."/>
            <person name="Kiss E."/>
            <person name="Kuo A."/>
            <person name="Drula E."/>
            <person name="Kohler A."/>
            <person name="Sanchez-Garcia M."/>
            <person name="Morin E."/>
            <person name="Andreopoulos B."/>
            <person name="Barry K.W."/>
            <person name="Bonito G."/>
            <person name="Buee M."/>
            <person name="Carver A."/>
            <person name="Chen C."/>
            <person name="Cichocki N."/>
            <person name="Clum A."/>
            <person name="Culley D."/>
            <person name="Crous P.W."/>
            <person name="Fauchery L."/>
            <person name="Girlanda M."/>
            <person name="Hayes R.D."/>
            <person name="Keri Z."/>
            <person name="LaButti K."/>
            <person name="Lipzen A."/>
            <person name="Lombard V."/>
            <person name="Magnuson J."/>
            <person name="Maillard F."/>
            <person name="Murat C."/>
            <person name="Nolan M."/>
            <person name="Ohm R.A."/>
            <person name="Pangilinan J."/>
            <person name="Pereira M.F."/>
            <person name="Perotto S."/>
            <person name="Peter M."/>
            <person name="Pfister S."/>
            <person name="Riley R."/>
            <person name="Sitrit Y."/>
            <person name="Stielow J.B."/>
            <person name="Szollosi G."/>
            <person name="Zifcakova L."/>
            <person name="Stursova M."/>
            <person name="Spatafora J.W."/>
            <person name="Tedersoo L."/>
            <person name="Vaario L.M."/>
            <person name="Yamada A."/>
            <person name="Yan M."/>
            <person name="Wang P."/>
            <person name="Xu J."/>
            <person name="Bruns T."/>
            <person name="Baldrian P."/>
            <person name="Vilgalys R."/>
            <person name="Dunand C."/>
            <person name="Henrissat B."/>
            <person name="Grigoriev I.V."/>
            <person name="Hibbett D."/>
            <person name="Nagy L.G."/>
            <person name="Martin F.M."/>
        </authorList>
    </citation>
    <scope>NUCLEOTIDE SEQUENCE</scope>
    <source>
        <strain evidence="11">Prilba</strain>
    </source>
</reference>
<organism evidence="11 12">
    <name type="scientific">Russula ochroleuca</name>
    <dbReference type="NCBI Taxonomy" id="152965"/>
    <lineage>
        <taxon>Eukaryota</taxon>
        <taxon>Fungi</taxon>
        <taxon>Dikarya</taxon>
        <taxon>Basidiomycota</taxon>
        <taxon>Agaricomycotina</taxon>
        <taxon>Agaricomycetes</taxon>
        <taxon>Russulales</taxon>
        <taxon>Russulaceae</taxon>
        <taxon>Russula</taxon>
    </lineage>
</organism>
<keyword evidence="3" id="KW-0479">Metal-binding</keyword>
<dbReference type="GO" id="GO:0006139">
    <property type="term" value="P:nucleobase-containing compound metabolic process"/>
    <property type="evidence" value="ECO:0007669"/>
    <property type="project" value="InterPro"/>
</dbReference>
<dbReference type="PANTHER" id="PTHR13620:SF109">
    <property type="entry name" value="3'-5' EXONUCLEASE"/>
    <property type="match status" value="1"/>
</dbReference>
<dbReference type="GO" id="GO:0046872">
    <property type="term" value="F:metal ion binding"/>
    <property type="evidence" value="ECO:0007669"/>
    <property type="project" value="UniProtKB-KW"/>
</dbReference>
<dbReference type="Gene3D" id="3.30.420.10">
    <property type="entry name" value="Ribonuclease H-like superfamily/Ribonuclease H"/>
    <property type="match status" value="1"/>
</dbReference>
<protein>
    <recommendedName>
        <fullName evidence="8">3'-5' exonuclease</fullName>
    </recommendedName>
    <alternativeName>
        <fullName evidence="9">Werner Syndrome-like exonuclease</fullName>
    </alternativeName>
</protein>
<reference evidence="11" key="1">
    <citation type="submission" date="2019-10" db="EMBL/GenBank/DDBJ databases">
        <authorList>
            <consortium name="DOE Joint Genome Institute"/>
            <person name="Kuo A."/>
            <person name="Miyauchi S."/>
            <person name="Kiss E."/>
            <person name="Drula E."/>
            <person name="Kohler A."/>
            <person name="Sanchez-Garcia M."/>
            <person name="Andreopoulos B."/>
            <person name="Barry K.W."/>
            <person name="Bonito G."/>
            <person name="Buee M."/>
            <person name="Carver A."/>
            <person name="Chen C."/>
            <person name="Cichocki N."/>
            <person name="Clum A."/>
            <person name="Culley D."/>
            <person name="Crous P.W."/>
            <person name="Fauchery L."/>
            <person name="Girlanda M."/>
            <person name="Hayes R."/>
            <person name="Keri Z."/>
            <person name="LaButti K."/>
            <person name="Lipzen A."/>
            <person name="Lombard V."/>
            <person name="Magnuson J."/>
            <person name="Maillard F."/>
            <person name="Morin E."/>
            <person name="Murat C."/>
            <person name="Nolan M."/>
            <person name="Ohm R."/>
            <person name="Pangilinan J."/>
            <person name="Pereira M."/>
            <person name="Perotto S."/>
            <person name="Peter M."/>
            <person name="Riley R."/>
            <person name="Sitrit Y."/>
            <person name="Stielow B."/>
            <person name="Szollosi G."/>
            <person name="Zifcakova L."/>
            <person name="Stursova M."/>
            <person name="Spatafora J.W."/>
            <person name="Tedersoo L."/>
            <person name="Vaario L.-M."/>
            <person name="Yamada A."/>
            <person name="Yan M."/>
            <person name="Wang P."/>
            <person name="Xu J."/>
            <person name="Bruns T."/>
            <person name="Baldrian P."/>
            <person name="Vilgalys R."/>
            <person name="Henrissat B."/>
            <person name="Grigoriev I.V."/>
            <person name="Hibbett D."/>
            <person name="Nagy L.G."/>
            <person name="Martin F.M."/>
        </authorList>
    </citation>
    <scope>NUCLEOTIDE SEQUENCE</scope>
    <source>
        <strain evidence="11">Prilba</strain>
    </source>
</reference>
<evidence type="ECO:0000256" key="9">
    <source>
        <dbReference type="ARBA" id="ARBA00042761"/>
    </source>
</evidence>
<evidence type="ECO:0000256" key="6">
    <source>
        <dbReference type="ARBA" id="ARBA00022842"/>
    </source>
</evidence>
<evidence type="ECO:0000256" key="8">
    <source>
        <dbReference type="ARBA" id="ARBA00040531"/>
    </source>
</evidence>
<dbReference type="InterPro" id="IPR051132">
    <property type="entry name" value="3-5_Exonuclease_domain"/>
</dbReference>
<gene>
    <name evidence="11" type="ORF">DFH94DRAFT_736786</name>
</gene>
<dbReference type="Pfam" id="PF01612">
    <property type="entry name" value="DNA_pol_A_exo1"/>
    <property type="match status" value="1"/>
</dbReference>
<evidence type="ECO:0000256" key="1">
    <source>
        <dbReference type="ARBA" id="ARBA00004123"/>
    </source>
</evidence>
<dbReference type="InterPro" id="IPR012337">
    <property type="entry name" value="RNaseH-like_sf"/>
</dbReference>
<dbReference type="InterPro" id="IPR002562">
    <property type="entry name" value="3'-5'_exonuclease_dom"/>
</dbReference>
<evidence type="ECO:0000313" key="11">
    <source>
        <dbReference type="EMBL" id="KAF8480911.1"/>
    </source>
</evidence>
<evidence type="ECO:0000256" key="5">
    <source>
        <dbReference type="ARBA" id="ARBA00022839"/>
    </source>
</evidence>
<accession>A0A9P5MX37</accession>
<keyword evidence="4" id="KW-0378">Hydrolase</keyword>
<evidence type="ECO:0000313" key="12">
    <source>
        <dbReference type="Proteomes" id="UP000759537"/>
    </source>
</evidence>
<sequence length="328" mass="36633">MHPKWRIACLALASRLPRGCGTDKSHNRHLASHCRSFSGSCVALGTNTAHPQPCVRRQTNTTGRTAYLLLQPINALDMDLPANVAIAQYDWRTLANPGAELHYITTEDTANERIARIASRSTPFAIGLDFEWRPTFTAGRPENPIALVQVACDDEILLVQVGAMQGFPTGLRNLLESANSTKVGVGIQYDCKKLWKDHRVSVRNCVDLALLARSVDNERWKGPYKGGIGLIRLVNVYLGQQLVKGGIQRSDWDRELTTRQQEYAANDSHSALAIYRVLEEKALNLTPRVEPEWFTFDAINGVLRDQQGFQWFPFNPLYDPGPLPTLAD</sequence>
<keyword evidence="7" id="KW-0539">Nucleus</keyword>
<dbReference type="PANTHER" id="PTHR13620">
    <property type="entry name" value="3-5 EXONUCLEASE"/>
    <property type="match status" value="1"/>
</dbReference>
<keyword evidence="12" id="KW-1185">Reference proteome</keyword>
<dbReference type="Proteomes" id="UP000759537">
    <property type="component" value="Unassembled WGS sequence"/>
</dbReference>
<dbReference type="GO" id="GO:0005634">
    <property type="term" value="C:nucleus"/>
    <property type="evidence" value="ECO:0007669"/>
    <property type="project" value="UniProtKB-SubCell"/>
</dbReference>
<evidence type="ECO:0000256" key="2">
    <source>
        <dbReference type="ARBA" id="ARBA00022722"/>
    </source>
</evidence>
<dbReference type="EMBL" id="WHVB01000007">
    <property type="protein sequence ID" value="KAF8480911.1"/>
    <property type="molecule type" value="Genomic_DNA"/>
</dbReference>
<dbReference type="SMART" id="SM00474">
    <property type="entry name" value="35EXOc"/>
    <property type="match status" value="1"/>
</dbReference>
<dbReference type="OrthoDB" id="1920326at2759"/>
<dbReference type="InterPro" id="IPR036397">
    <property type="entry name" value="RNaseH_sf"/>
</dbReference>
<dbReference type="GO" id="GO:0008408">
    <property type="term" value="F:3'-5' exonuclease activity"/>
    <property type="evidence" value="ECO:0007669"/>
    <property type="project" value="InterPro"/>
</dbReference>